<accession>A0A485LZJ1</accession>
<proteinExistence type="predicted"/>
<evidence type="ECO:0000313" key="1">
    <source>
        <dbReference type="EMBL" id="VFU14537.1"/>
    </source>
</evidence>
<dbReference type="EMBL" id="CAADRN010000174">
    <property type="protein sequence ID" value="VFU14537.1"/>
    <property type="molecule type" value="Genomic_DNA"/>
</dbReference>
<organism evidence="1">
    <name type="scientific">anaerobic digester metagenome</name>
    <dbReference type="NCBI Taxonomy" id="1263854"/>
    <lineage>
        <taxon>unclassified sequences</taxon>
        <taxon>metagenomes</taxon>
        <taxon>ecological metagenomes</taxon>
    </lineage>
</organism>
<dbReference type="AlphaFoldDB" id="A0A485LZJ1"/>
<reference evidence="1" key="1">
    <citation type="submission" date="2019-03" db="EMBL/GenBank/DDBJ databases">
        <authorList>
            <person name="Hao L."/>
        </authorList>
    </citation>
    <scope>NUCLEOTIDE SEQUENCE</scope>
</reference>
<gene>
    <name evidence="1" type="ORF">SCFA_2550003</name>
</gene>
<sequence>MFKLFQKLFKRRQIFTGDDWHNNPDISMREVQAREAKLGKDLEKTCSCWSATPGPATISQCAVSRREIRRPPHWCAWTVSPRLKS</sequence>
<name>A0A485LZJ1_9ZZZZ</name>
<protein>
    <submittedName>
        <fullName evidence="1">Uncharacterized protein</fullName>
    </submittedName>
</protein>